<keyword evidence="3" id="KW-1185">Reference proteome</keyword>
<feature type="transmembrane region" description="Helical" evidence="1">
    <location>
        <begin position="41"/>
        <end position="60"/>
    </location>
</feature>
<sequence length="117" mass="13068">MSDLRHVDMEVLREIAATAARREAAESAAALSEGFVHLAQWAMAIAVGGALLFAVFHYVPGLTLDVSKPIEIAAFIFSGLVYLWVSRSVIRREREMDLIEERFIALDDRINARLHSD</sequence>
<reference evidence="2 3" key="1">
    <citation type="submission" date="2017-06" db="EMBL/GenBank/DDBJ databases">
        <authorList>
            <person name="Kim H.J."/>
            <person name="Triplett B.A."/>
        </authorList>
    </citation>
    <scope>NUCLEOTIDE SEQUENCE [LARGE SCALE GENOMIC DNA]</scope>
    <source>
        <strain evidence="2 3">DS15</strain>
    </source>
</reference>
<dbReference type="RefSeq" id="WP_089215674.1">
    <property type="nucleotide sequence ID" value="NZ_CP076394.1"/>
</dbReference>
<evidence type="ECO:0000313" key="2">
    <source>
        <dbReference type="EMBL" id="SNS79992.1"/>
    </source>
</evidence>
<dbReference type="AlphaFoldDB" id="A0A239HFC0"/>
<keyword evidence="1" id="KW-0812">Transmembrane</keyword>
<dbReference type="EMBL" id="FZPA01000005">
    <property type="protein sequence ID" value="SNS79992.1"/>
    <property type="molecule type" value="Genomic_DNA"/>
</dbReference>
<name>A0A239HFC0_9SPHN</name>
<keyword evidence="1" id="KW-0472">Membrane</keyword>
<accession>A0A239HFC0</accession>
<dbReference type="Proteomes" id="UP000198339">
    <property type="component" value="Unassembled WGS sequence"/>
</dbReference>
<protein>
    <submittedName>
        <fullName evidence="2">Uncharacterized protein</fullName>
    </submittedName>
</protein>
<evidence type="ECO:0000256" key="1">
    <source>
        <dbReference type="SAM" id="Phobius"/>
    </source>
</evidence>
<evidence type="ECO:0000313" key="3">
    <source>
        <dbReference type="Proteomes" id="UP000198339"/>
    </source>
</evidence>
<organism evidence="2 3">
    <name type="scientific">Sphingopyxis indica</name>
    <dbReference type="NCBI Taxonomy" id="436663"/>
    <lineage>
        <taxon>Bacteria</taxon>
        <taxon>Pseudomonadati</taxon>
        <taxon>Pseudomonadota</taxon>
        <taxon>Alphaproteobacteria</taxon>
        <taxon>Sphingomonadales</taxon>
        <taxon>Sphingomonadaceae</taxon>
        <taxon>Sphingopyxis</taxon>
    </lineage>
</organism>
<feature type="transmembrane region" description="Helical" evidence="1">
    <location>
        <begin position="72"/>
        <end position="90"/>
    </location>
</feature>
<proteinExistence type="predicted"/>
<keyword evidence="1" id="KW-1133">Transmembrane helix</keyword>
<gene>
    <name evidence="2" type="ORF">SAMN06295955_105129</name>
</gene>